<dbReference type="AlphaFoldDB" id="A0A5J4Q972"/>
<dbReference type="EC" id="1.3.99.-" evidence="1"/>
<comment type="caution">
    <text evidence="1">The sequence shown here is derived from an EMBL/GenBank/DDBJ whole genome shotgun (WGS) entry which is preliminary data.</text>
</comment>
<organism evidence="1">
    <name type="scientific">termite gut metagenome</name>
    <dbReference type="NCBI Taxonomy" id="433724"/>
    <lineage>
        <taxon>unclassified sequences</taxon>
        <taxon>metagenomes</taxon>
        <taxon>organismal metagenomes</taxon>
    </lineage>
</organism>
<dbReference type="SUPFAM" id="SSF102114">
    <property type="entry name" value="Radical SAM enzymes"/>
    <property type="match status" value="1"/>
</dbReference>
<reference evidence="1" key="1">
    <citation type="submission" date="2019-03" db="EMBL/GenBank/DDBJ databases">
        <title>Single cell metagenomics reveals metabolic interactions within the superorganism composed of flagellate Streblomastix strix and complex community of Bacteroidetes bacteria on its surface.</title>
        <authorList>
            <person name="Treitli S.C."/>
            <person name="Kolisko M."/>
            <person name="Husnik F."/>
            <person name="Keeling P."/>
            <person name="Hampl V."/>
        </authorList>
    </citation>
    <scope>NUCLEOTIDE SEQUENCE</scope>
    <source>
        <strain evidence="1">STM</strain>
    </source>
</reference>
<dbReference type="InterPro" id="IPR034505">
    <property type="entry name" value="Coproporphyrinogen-III_oxidase"/>
</dbReference>
<dbReference type="GO" id="GO:0016491">
    <property type="term" value="F:oxidoreductase activity"/>
    <property type="evidence" value="ECO:0007669"/>
    <property type="project" value="UniProtKB-KW"/>
</dbReference>
<gene>
    <name evidence="1" type="ORF">EZS27_031423</name>
</gene>
<proteinExistence type="predicted"/>
<accession>A0A5J4Q972</accession>
<evidence type="ECO:0000313" key="1">
    <source>
        <dbReference type="EMBL" id="KAA6318586.1"/>
    </source>
</evidence>
<dbReference type="InterPro" id="IPR058240">
    <property type="entry name" value="rSAM_sf"/>
</dbReference>
<protein>
    <submittedName>
        <fullName evidence="1">Oxygen-independent coproporphyrinogen-III oxidase-like protein</fullName>
        <ecNumber evidence="1">1.3.99.-</ecNumber>
    </submittedName>
</protein>
<dbReference type="GO" id="GO:0006779">
    <property type="term" value="P:porphyrin-containing compound biosynthetic process"/>
    <property type="evidence" value="ECO:0007669"/>
    <property type="project" value="TreeGrafter"/>
</dbReference>
<dbReference type="GO" id="GO:0005737">
    <property type="term" value="C:cytoplasm"/>
    <property type="evidence" value="ECO:0007669"/>
    <property type="project" value="TreeGrafter"/>
</dbReference>
<sequence length="60" mass="6732">MDLKESYIHALCKELEMRQSYLQGVPLETIYFGGGTPSVLNAGDFDKIFNTLNRIYGTAT</sequence>
<dbReference type="GO" id="GO:0051539">
    <property type="term" value="F:4 iron, 4 sulfur cluster binding"/>
    <property type="evidence" value="ECO:0007669"/>
    <property type="project" value="TreeGrafter"/>
</dbReference>
<name>A0A5J4Q972_9ZZZZ</name>
<feature type="non-terminal residue" evidence="1">
    <location>
        <position position="60"/>
    </location>
</feature>
<dbReference type="PANTHER" id="PTHR13932:SF5">
    <property type="entry name" value="RADICAL S-ADENOSYL METHIONINE DOMAIN-CONTAINING PROTEIN 1, MITOCHONDRIAL"/>
    <property type="match status" value="1"/>
</dbReference>
<dbReference type="EMBL" id="SNRY01004143">
    <property type="protein sequence ID" value="KAA6318586.1"/>
    <property type="molecule type" value="Genomic_DNA"/>
</dbReference>
<keyword evidence="1" id="KW-0560">Oxidoreductase</keyword>
<dbReference type="PANTHER" id="PTHR13932">
    <property type="entry name" value="COPROPORPHYRINIGEN III OXIDASE"/>
    <property type="match status" value="1"/>
</dbReference>